<dbReference type="Proteomes" id="UP000028186">
    <property type="component" value="Chromosome I"/>
</dbReference>
<evidence type="ECO:0000313" key="1">
    <source>
        <dbReference type="EMBL" id="CDN54219.1"/>
    </source>
</evidence>
<dbReference type="PATRIC" id="fig|1028801.3.peg.1904"/>
<protein>
    <submittedName>
        <fullName evidence="1">Uncharacterized protein</fullName>
    </submittedName>
</protein>
<accession>A0A068T803</accession>
<name>A0A068T803_NEOGA</name>
<proteinExistence type="predicted"/>
<gene>
    <name evidence="1" type="ORF">RG1141_CH18790</name>
</gene>
<dbReference type="KEGG" id="ngl:RG1141_CH18790"/>
<sequence>MGATTPRARKDGSVSYMARVRVMRDGASYHETETFDRRPAAAAWMKKRERDLQSRAAALRRLGDAVGIGNLASSSSYTIRLTSAHLPLDRSTGLLFSPARCYCL</sequence>
<dbReference type="EMBL" id="HG938355">
    <property type="protein sequence ID" value="CDN54219.1"/>
    <property type="molecule type" value="Genomic_DNA"/>
</dbReference>
<dbReference type="AlphaFoldDB" id="A0A068T803"/>
<dbReference type="eggNOG" id="COG0582">
    <property type="taxonomic scope" value="Bacteria"/>
</dbReference>
<organism evidence="1 2">
    <name type="scientific">Neorhizobium galegae bv. officinalis bv. officinalis str. HAMBI 1141</name>
    <dbReference type="NCBI Taxonomy" id="1028801"/>
    <lineage>
        <taxon>Bacteria</taxon>
        <taxon>Pseudomonadati</taxon>
        <taxon>Pseudomonadota</taxon>
        <taxon>Alphaproteobacteria</taxon>
        <taxon>Hyphomicrobiales</taxon>
        <taxon>Rhizobiaceae</taxon>
        <taxon>Rhizobium/Agrobacterium group</taxon>
        <taxon>Neorhizobium</taxon>
    </lineage>
</organism>
<dbReference type="HOGENOM" id="CLU_2247153_0_0_5"/>
<evidence type="ECO:0000313" key="2">
    <source>
        <dbReference type="Proteomes" id="UP000028186"/>
    </source>
</evidence>
<reference evidence="2" key="1">
    <citation type="journal article" date="2014" name="BMC Genomics">
        <title>Genome sequencing of two Neorhizobium galegae strains reveals a noeT gene responsible for the unusual acetylation of the nodulation factors.</title>
        <authorList>
            <person name="Osterman J."/>
            <person name="Marsh J."/>
            <person name="Laine P.K."/>
            <person name="Zeng Z."/>
            <person name="Alatalo E."/>
            <person name="Sullivan J.T."/>
            <person name="Young J.P."/>
            <person name="Thomas-Oates J."/>
            <person name="Paulin L."/>
            <person name="Lindstrom K."/>
        </authorList>
    </citation>
    <scope>NUCLEOTIDE SEQUENCE [LARGE SCALE GENOMIC DNA]</scope>
    <source>
        <strain evidence="2">HAMBI 1141</strain>
    </source>
</reference>